<evidence type="ECO:0000313" key="5">
    <source>
        <dbReference type="Proteomes" id="UP000539372"/>
    </source>
</evidence>
<name>A0A7Y0E1F9_9PROT</name>
<evidence type="ECO:0000256" key="1">
    <source>
        <dbReference type="PIRSR" id="PIRSR006487-1"/>
    </source>
</evidence>
<dbReference type="Proteomes" id="UP000539372">
    <property type="component" value="Unassembled WGS sequence"/>
</dbReference>
<proteinExistence type="predicted"/>
<evidence type="ECO:0000259" key="2">
    <source>
        <dbReference type="Pfam" id="PF01571"/>
    </source>
</evidence>
<dbReference type="Pfam" id="PF08669">
    <property type="entry name" value="GCV_T_C"/>
    <property type="match status" value="1"/>
</dbReference>
<dbReference type="AlphaFoldDB" id="A0A7Y0E1F9"/>
<feature type="binding site" evidence="1">
    <location>
        <position position="203"/>
    </location>
    <ligand>
        <name>substrate</name>
    </ligand>
</feature>
<dbReference type="InterPro" id="IPR006222">
    <property type="entry name" value="GCVT_N"/>
</dbReference>
<dbReference type="InterPro" id="IPR028896">
    <property type="entry name" value="GcvT/YgfZ/DmdA"/>
</dbReference>
<keyword evidence="5" id="KW-1185">Reference proteome</keyword>
<protein>
    <submittedName>
        <fullName evidence="4">Glycine cleavage system protein T</fullName>
    </submittedName>
</protein>
<dbReference type="Pfam" id="PF01571">
    <property type="entry name" value="GCV_T"/>
    <property type="match status" value="1"/>
</dbReference>
<dbReference type="PANTHER" id="PTHR43757">
    <property type="entry name" value="AMINOMETHYLTRANSFERASE"/>
    <property type="match status" value="1"/>
</dbReference>
<dbReference type="SUPFAM" id="SSF103025">
    <property type="entry name" value="Folate-binding domain"/>
    <property type="match status" value="1"/>
</dbReference>
<sequence length="375" mass="40988">MSYQIHIGPNIRKSPYFDATVADGVRSFSVYNHMFIPGNFGDPDAEYDRLLNGVAMWDVAAQRQVEMAGPDAGRLAQLLTPRNLNATKVGQGRYVPICDHDGMLINDPVLLKLSEDRYWLSIADSDLVLWAGAIAKERGLDVTVSEPDVSPLAIQGPKAADVTAALIGDWIRDLRYFWFRETELDGIPLVVARSGWSKQGGYELYLMDGSRGSALWDKVKRVGASFGIGPGAPNDIERLESGLISYGADIRRQTLPTDPFEMGFDAMIDLDGSHDFIGKDALKSIRDRGPRRRRVGVVIDGTPISGNEHPLPLMQGTSDQAEQVGIVSEVAHSRRLGKNIGVGLAQVELADTASDLFVDLAEGRRKIVLSTLPFA</sequence>
<comment type="caution">
    <text evidence="4">The sequence shown here is derived from an EMBL/GenBank/DDBJ whole genome shotgun (WGS) entry which is preliminary data.</text>
</comment>
<organism evidence="4 5">
    <name type="scientific">Pacificispira spongiicola</name>
    <dbReference type="NCBI Taxonomy" id="2729598"/>
    <lineage>
        <taxon>Bacteria</taxon>
        <taxon>Pseudomonadati</taxon>
        <taxon>Pseudomonadota</taxon>
        <taxon>Alphaproteobacteria</taxon>
        <taxon>Rhodospirillales</taxon>
        <taxon>Rhodospirillaceae</taxon>
        <taxon>Pacificispira</taxon>
    </lineage>
</organism>
<dbReference type="PANTHER" id="PTHR43757:SF2">
    <property type="entry name" value="AMINOMETHYLTRANSFERASE, MITOCHONDRIAL"/>
    <property type="match status" value="1"/>
</dbReference>
<dbReference type="RefSeq" id="WP_169625893.1">
    <property type="nucleotide sequence ID" value="NZ_JABBNT010000004.1"/>
</dbReference>
<dbReference type="InterPro" id="IPR027266">
    <property type="entry name" value="TrmE/GcvT-like"/>
</dbReference>
<evidence type="ECO:0000259" key="3">
    <source>
        <dbReference type="Pfam" id="PF08669"/>
    </source>
</evidence>
<accession>A0A7Y0E1F9</accession>
<dbReference type="Gene3D" id="3.30.1360.120">
    <property type="entry name" value="Probable tRNA modification gtpase trme, domain 1"/>
    <property type="match status" value="1"/>
</dbReference>
<dbReference type="EMBL" id="JABBNT010000004">
    <property type="protein sequence ID" value="NMM45499.1"/>
    <property type="molecule type" value="Genomic_DNA"/>
</dbReference>
<reference evidence="4 5" key="1">
    <citation type="submission" date="2020-04" db="EMBL/GenBank/DDBJ databases">
        <title>Rhodospirillaceae bacterium KN72 isolated from deep sea.</title>
        <authorList>
            <person name="Zhang D.-C."/>
        </authorList>
    </citation>
    <scope>NUCLEOTIDE SEQUENCE [LARGE SCALE GENOMIC DNA]</scope>
    <source>
        <strain evidence="4 5">KN72</strain>
    </source>
</reference>
<feature type="domain" description="GCVT N-terminal" evidence="2">
    <location>
        <begin position="20"/>
        <end position="271"/>
    </location>
</feature>
<dbReference type="InterPro" id="IPR013977">
    <property type="entry name" value="GcvT_C"/>
</dbReference>
<dbReference type="InterPro" id="IPR029043">
    <property type="entry name" value="GcvT/YgfZ_C"/>
</dbReference>
<feature type="domain" description="Aminomethyltransferase C-terminal" evidence="3">
    <location>
        <begin position="292"/>
        <end position="374"/>
    </location>
</feature>
<evidence type="ECO:0000313" key="4">
    <source>
        <dbReference type="EMBL" id="NMM45499.1"/>
    </source>
</evidence>
<gene>
    <name evidence="4" type="ORF">HH303_13475</name>
</gene>
<dbReference type="SUPFAM" id="SSF101790">
    <property type="entry name" value="Aminomethyltransferase beta-barrel domain"/>
    <property type="match status" value="1"/>
</dbReference>
<dbReference type="PIRSF" id="PIRSF006487">
    <property type="entry name" value="GcvT"/>
    <property type="match status" value="1"/>
</dbReference>